<sequence length="357" mass="35212">MTAIDTRTNATENTAANDAVNGSQTAGTATGATALAVGPVELAGAVWDALNANPGASAATIATAAGVSQTAARRALNELEAAGHATRTPGGHHDGKRVPDAWNATPAADTTGSPDTGSEATTDSTDVPEVTVAASDDDTAPAPSAEVRPVDEATGDAPTTDADADGVPGGEEETATDPADAPTPVTGTPPTEEGAPAQVNDDGDEGMDSAAVSDAREALTALGEAVTGALSALQAGDREAVLAAAETFYAGSGKARRRVRAAAHRRRRGASGAAHAAPGQLREKVAGHLAAHPGKEFTPHEISKVIGHSAGAIANALDRLAALGQAIETCERPRRFAATQDTPASAAATPATGAATA</sequence>
<comment type="caution">
    <text evidence="3">The sequence shown here is derived from an EMBL/GenBank/DDBJ whole genome shotgun (WGS) entry which is preliminary data.</text>
</comment>
<gene>
    <name evidence="3" type="ORF">GCM10023195_76840</name>
</gene>
<feature type="domain" description="HTH marR-type" evidence="2">
    <location>
        <begin position="49"/>
        <end position="93"/>
    </location>
</feature>
<feature type="region of interest" description="Disordered" evidence="1">
    <location>
        <begin position="1"/>
        <end position="26"/>
    </location>
</feature>
<evidence type="ECO:0000313" key="4">
    <source>
        <dbReference type="Proteomes" id="UP001500212"/>
    </source>
</evidence>
<evidence type="ECO:0000313" key="3">
    <source>
        <dbReference type="EMBL" id="GAA4617235.1"/>
    </source>
</evidence>
<evidence type="ECO:0000256" key="1">
    <source>
        <dbReference type="SAM" id="MobiDB-lite"/>
    </source>
</evidence>
<feature type="compositionally biased region" description="Polar residues" evidence="1">
    <location>
        <begin position="108"/>
        <end position="125"/>
    </location>
</feature>
<dbReference type="InterPro" id="IPR036388">
    <property type="entry name" value="WH-like_DNA-bd_sf"/>
</dbReference>
<feature type="compositionally biased region" description="Low complexity" evidence="1">
    <location>
        <begin position="130"/>
        <end position="145"/>
    </location>
</feature>
<organism evidence="3 4">
    <name type="scientific">Actinoallomurus liliacearum</name>
    <dbReference type="NCBI Taxonomy" id="1080073"/>
    <lineage>
        <taxon>Bacteria</taxon>
        <taxon>Bacillati</taxon>
        <taxon>Actinomycetota</taxon>
        <taxon>Actinomycetes</taxon>
        <taxon>Streptosporangiales</taxon>
        <taxon>Thermomonosporaceae</taxon>
        <taxon>Actinoallomurus</taxon>
    </lineage>
</organism>
<feature type="compositionally biased region" description="Low complexity" evidence="1">
    <location>
        <begin position="176"/>
        <end position="197"/>
    </location>
</feature>
<evidence type="ECO:0000259" key="2">
    <source>
        <dbReference type="Pfam" id="PF12802"/>
    </source>
</evidence>
<dbReference type="RefSeq" id="WP_345365472.1">
    <property type="nucleotide sequence ID" value="NZ_BAABHJ010000039.1"/>
</dbReference>
<accession>A0ABP8TV27</accession>
<dbReference type="SUPFAM" id="SSF46785">
    <property type="entry name" value="Winged helix' DNA-binding domain"/>
    <property type="match status" value="1"/>
</dbReference>
<dbReference type="Proteomes" id="UP001500212">
    <property type="component" value="Unassembled WGS sequence"/>
</dbReference>
<proteinExistence type="predicted"/>
<dbReference type="InterPro" id="IPR036390">
    <property type="entry name" value="WH_DNA-bd_sf"/>
</dbReference>
<dbReference type="EMBL" id="BAABHJ010000039">
    <property type="protein sequence ID" value="GAA4617235.1"/>
    <property type="molecule type" value="Genomic_DNA"/>
</dbReference>
<keyword evidence="4" id="KW-1185">Reference proteome</keyword>
<dbReference type="Gene3D" id="1.10.10.10">
    <property type="entry name" value="Winged helix-like DNA-binding domain superfamily/Winged helix DNA-binding domain"/>
    <property type="match status" value="1"/>
</dbReference>
<dbReference type="Pfam" id="PF12802">
    <property type="entry name" value="MarR_2"/>
    <property type="match status" value="1"/>
</dbReference>
<name>A0ABP8TV27_9ACTN</name>
<dbReference type="InterPro" id="IPR000835">
    <property type="entry name" value="HTH_MarR-typ"/>
</dbReference>
<feature type="region of interest" description="Disordered" evidence="1">
    <location>
        <begin position="337"/>
        <end position="357"/>
    </location>
</feature>
<reference evidence="4" key="1">
    <citation type="journal article" date="2019" name="Int. J. Syst. Evol. Microbiol.">
        <title>The Global Catalogue of Microorganisms (GCM) 10K type strain sequencing project: providing services to taxonomists for standard genome sequencing and annotation.</title>
        <authorList>
            <consortium name="The Broad Institute Genomics Platform"/>
            <consortium name="The Broad Institute Genome Sequencing Center for Infectious Disease"/>
            <person name="Wu L."/>
            <person name="Ma J."/>
        </authorList>
    </citation>
    <scope>NUCLEOTIDE SEQUENCE [LARGE SCALE GENOMIC DNA]</scope>
    <source>
        <strain evidence="4">JCM 17938</strain>
    </source>
</reference>
<protein>
    <recommendedName>
        <fullName evidence="2">HTH marR-type domain-containing protein</fullName>
    </recommendedName>
</protein>
<feature type="region of interest" description="Disordered" evidence="1">
    <location>
        <begin position="83"/>
        <end position="208"/>
    </location>
</feature>